<dbReference type="OrthoDB" id="6370583at2759"/>
<feature type="region of interest" description="Disordered" evidence="1">
    <location>
        <begin position="17"/>
        <end position="76"/>
    </location>
</feature>
<dbReference type="AlphaFoldDB" id="A0A5B7E043"/>
<evidence type="ECO:0000313" key="3">
    <source>
        <dbReference type="Proteomes" id="UP000324222"/>
    </source>
</evidence>
<dbReference type="Proteomes" id="UP000324222">
    <property type="component" value="Unassembled WGS sequence"/>
</dbReference>
<reference evidence="2 3" key="1">
    <citation type="submission" date="2019-05" db="EMBL/GenBank/DDBJ databases">
        <title>Another draft genome of Portunus trituberculatus and its Hox gene families provides insights of decapod evolution.</title>
        <authorList>
            <person name="Jeong J.-H."/>
            <person name="Song I."/>
            <person name="Kim S."/>
            <person name="Choi T."/>
            <person name="Kim D."/>
            <person name="Ryu S."/>
            <person name="Kim W."/>
        </authorList>
    </citation>
    <scope>NUCLEOTIDE SEQUENCE [LARGE SCALE GENOMIC DNA]</scope>
    <source>
        <tissue evidence="2">Muscle</tissue>
    </source>
</reference>
<accession>A0A5B7E043</accession>
<organism evidence="2 3">
    <name type="scientific">Portunus trituberculatus</name>
    <name type="common">Swimming crab</name>
    <name type="synonym">Neptunus trituberculatus</name>
    <dbReference type="NCBI Taxonomy" id="210409"/>
    <lineage>
        <taxon>Eukaryota</taxon>
        <taxon>Metazoa</taxon>
        <taxon>Ecdysozoa</taxon>
        <taxon>Arthropoda</taxon>
        <taxon>Crustacea</taxon>
        <taxon>Multicrustacea</taxon>
        <taxon>Malacostraca</taxon>
        <taxon>Eumalacostraca</taxon>
        <taxon>Eucarida</taxon>
        <taxon>Decapoda</taxon>
        <taxon>Pleocyemata</taxon>
        <taxon>Brachyura</taxon>
        <taxon>Eubrachyura</taxon>
        <taxon>Portunoidea</taxon>
        <taxon>Portunidae</taxon>
        <taxon>Portuninae</taxon>
        <taxon>Portunus</taxon>
    </lineage>
</organism>
<gene>
    <name evidence="2" type="ORF">E2C01_019708</name>
</gene>
<dbReference type="EMBL" id="VSRR010001616">
    <property type="protein sequence ID" value="MPC26566.1"/>
    <property type="molecule type" value="Genomic_DNA"/>
</dbReference>
<feature type="compositionally biased region" description="Polar residues" evidence="1">
    <location>
        <begin position="17"/>
        <end position="35"/>
    </location>
</feature>
<comment type="caution">
    <text evidence="2">The sequence shown here is derived from an EMBL/GenBank/DDBJ whole genome shotgun (WGS) entry which is preliminary data.</text>
</comment>
<evidence type="ECO:0000256" key="1">
    <source>
        <dbReference type="SAM" id="MobiDB-lite"/>
    </source>
</evidence>
<proteinExistence type="predicted"/>
<evidence type="ECO:0000313" key="2">
    <source>
        <dbReference type="EMBL" id="MPC26566.1"/>
    </source>
</evidence>
<keyword evidence="3" id="KW-1185">Reference proteome</keyword>
<sequence>MEILRNVDALTLVGQQASLPTPNYSGNHGGNQENPQRQRKPKPRHHQTNNPQQPLPSDREASGRGTNTLRRERVPPALPRYKTLNLLLQHLPVRPNHITITAHGTKLSLPKTSINTAMAPRFLSGFRTNVGELTHAAFRNKADIVVTIETFVNNTYVTTCERISDCTHWVKRDRKARQRGSLALCHREGL</sequence>
<protein>
    <submittedName>
        <fullName evidence="2">Uncharacterized protein</fullName>
    </submittedName>
</protein>
<name>A0A5B7E043_PORTR</name>
<feature type="compositionally biased region" description="Basic residues" evidence="1">
    <location>
        <begin position="37"/>
        <end position="47"/>
    </location>
</feature>